<dbReference type="Pfam" id="PF00534">
    <property type="entry name" value="Glycos_transf_1"/>
    <property type="match status" value="1"/>
</dbReference>
<dbReference type="EMBL" id="SOCA01000010">
    <property type="protein sequence ID" value="TDU64634.1"/>
    <property type="molecule type" value="Genomic_DNA"/>
</dbReference>
<accession>A0A4R7RNL0</accession>
<evidence type="ECO:0000313" key="4">
    <source>
        <dbReference type="Proteomes" id="UP000295662"/>
    </source>
</evidence>
<dbReference type="PANTHER" id="PTHR46401:SF2">
    <property type="entry name" value="GLYCOSYLTRANSFERASE WBBK-RELATED"/>
    <property type="match status" value="1"/>
</dbReference>
<dbReference type="GO" id="GO:0009103">
    <property type="term" value="P:lipopolysaccharide biosynthetic process"/>
    <property type="evidence" value="ECO:0007669"/>
    <property type="project" value="TreeGrafter"/>
</dbReference>
<dbReference type="AlphaFoldDB" id="A0A4R7RNL0"/>
<organism evidence="3 4">
    <name type="scientific">Prosthecobacter fusiformis</name>
    <dbReference type="NCBI Taxonomy" id="48464"/>
    <lineage>
        <taxon>Bacteria</taxon>
        <taxon>Pseudomonadati</taxon>
        <taxon>Verrucomicrobiota</taxon>
        <taxon>Verrucomicrobiia</taxon>
        <taxon>Verrucomicrobiales</taxon>
        <taxon>Verrucomicrobiaceae</taxon>
        <taxon>Prosthecobacter</taxon>
    </lineage>
</organism>
<gene>
    <name evidence="3" type="ORF">EI77_04085</name>
</gene>
<evidence type="ECO:0000256" key="1">
    <source>
        <dbReference type="ARBA" id="ARBA00022679"/>
    </source>
</evidence>
<evidence type="ECO:0000313" key="3">
    <source>
        <dbReference type="EMBL" id="TDU64634.1"/>
    </source>
</evidence>
<reference evidence="3 4" key="1">
    <citation type="submission" date="2019-03" db="EMBL/GenBank/DDBJ databases">
        <title>Genomic Encyclopedia of Archaeal and Bacterial Type Strains, Phase II (KMG-II): from individual species to whole genera.</title>
        <authorList>
            <person name="Goeker M."/>
        </authorList>
    </citation>
    <scope>NUCLEOTIDE SEQUENCE [LARGE SCALE GENOMIC DNA]</scope>
    <source>
        <strain evidence="3 4">ATCC 25309</strain>
    </source>
</reference>
<dbReference type="PANTHER" id="PTHR46401">
    <property type="entry name" value="GLYCOSYLTRANSFERASE WBBK-RELATED"/>
    <property type="match status" value="1"/>
</dbReference>
<dbReference type="Gene3D" id="3.40.50.2000">
    <property type="entry name" value="Glycogen Phosphorylase B"/>
    <property type="match status" value="2"/>
</dbReference>
<dbReference type="SUPFAM" id="SSF53756">
    <property type="entry name" value="UDP-Glycosyltransferase/glycogen phosphorylase"/>
    <property type="match status" value="1"/>
</dbReference>
<proteinExistence type="predicted"/>
<evidence type="ECO:0000259" key="2">
    <source>
        <dbReference type="Pfam" id="PF00534"/>
    </source>
</evidence>
<dbReference type="CDD" id="cd03801">
    <property type="entry name" value="GT4_PimA-like"/>
    <property type="match status" value="1"/>
</dbReference>
<protein>
    <submittedName>
        <fullName evidence="3">Glycosyl transferase family 1</fullName>
    </submittedName>
</protein>
<dbReference type="InterPro" id="IPR001296">
    <property type="entry name" value="Glyco_trans_1"/>
</dbReference>
<comment type="caution">
    <text evidence="3">The sequence shown here is derived from an EMBL/GenBank/DDBJ whole genome shotgun (WGS) entry which is preliminary data.</text>
</comment>
<keyword evidence="1 3" id="KW-0808">Transferase</keyword>
<sequence>MLSEFTPLLAYAQDKGLKVVSEIYILLSTNRLLTEERRQFPGWEPESPDLDVVLREFGYENSLFNHVDFYICPSENVALDLVENWNIERAVITVVPYGMSPEWLQLVPATIPGRILFVGTADLRKGIHYLAMAADILVKRGKNYEFRVAGHVSDHVRSQPMCRHLTFLGRVPRDLIQEEFRQADVFTLPSLAEGSAEVTYEALAAGIPLVITASAGSVARDDIEGRIIAERDPCALADAIESIIENRQLRERYSTSARRRGAEFTRDKYGERLLAALQALPV</sequence>
<keyword evidence="4" id="KW-1185">Reference proteome</keyword>
<name>A0A4R7RNL0_9BACT</name>
<dbReference type="GO" id="GO:0016757">
    <property type="term" value="F:glycosyltransferase activity"/>
    <property type="evidence" value="ECO:0007669"/>
    <property type="project" value="InterPro"/>
</dbReference>
<feature type="domain" description="Glycosyl transferase family 1" evidence="2">
    <location>
        <begin position="114"/>
        <end position="260"/>
    </location>
</feature>
<dbReference type="Proteomes" id="UP000295662">
    <property type="component" value="Unassembled WGS sequence"/>
</dbReference>